<keyword evidence="1" id="KW-0812">Transmembrane</keyword>
<dbReference type="Proteomes" id="UP001169242">
    <property type="component" value="Unassembled WGS sequence"/>
</dbReference>
<dbReference type="RefSeq" id="WP_271012707.1">
    <property type="nucleotide sequence ID" value="NZ_JAQIFT010000049.1"/>
</dbReference>
<gene>
    <name evidence="2" type="ORF">PBV87_14320</name>
</gene>
<evidence type="ECO:0000313" key="3">
    <source>
        <dbReference type="Proteomes" id="UP001169242"/>
    </source>
</evidence>
<name>A0AA42J1R4_9FIRM</name>
<evidence type="ECO:0000256" key="1">
    <source>
        <dbReference type="SAM" id="Phobius"/>
    </source>
</evidence>
<accession>A0AA42J1R4</accession>
<comment type="caution">
    <text evidence="2">The sequence shown here is derived from an EMBL/GenBank/DDBJ whole genome shotgun (WGS) entry which is preliminary data.</text>
</comment>
<proteinExistence type="predicted"/>
<dbReference type="AlphaFoldDB" id="A0AA42J1R4"/>
<reference evidence="2" key="1">
    <citation type="journal article" date="2023" name="Int. J. Syst. Evol. Microbiol.">
        <title>&lt;i&gt;Holtiella tumoricola&lt;/i&gt; gen. nov. sp. nov., isolated from a human clinical sample.</title>
        <authorList>
            <person name="Allen-Vercoe E."/>
            <person name="Daigneault M.C."/>
            <person name="Vancuren S.J."/>
            <person name="Cochrane K."/>
            <person name="O'Neal L.L."/>
            <person name="Sankaranarayanan K."/>
            <person name="Lawson P.A."/>
        </authorList>
    </citation>
    <scope>NUCLEOTIDE SEQUENCE</scope>
    <source>
        <strain evidence="2">CC70A</strain>
    </source>
</reference>
<organism evidence="2 3">
    <name type="scientific">Holtiella tumoricola</name>
    <dbReference type="NCBI Taxonomy" id="3018743"/>
    <lineage>
        <taxon>Bacteria</taxon>
        <taxon>Bacillati</taxon>
        <taxon>Bacillota</taxon>
        <taxon>Clostridia</taxon>
        <taxon>Lachnospirales</taxon>
        <taxon>Cellulosilyticaceae</taxon>
        <taxon>Holtiella</taxon>
    </lineage>
</organism>
<keyword evidence="1" id="KW-0472">Membrane</keyword>
<dbReference type="EMBL" id="JAQIFT010000049">
    <property type="protein sequence ID" value="MDA3732665.1"/>
    <property type="molecule type" value="Genomic_DNA"/>
</dbReference>
<feature type="transmembrane region" description="Helical" evidence="1">
    <location>
        <begin position="12"/>
        <end position="33"/>
    </location>
</feature>
<feature type="transmembrane region" description="Helical" evidence="1">
    <location>
        <begin position="271"/>
        <end position="291"/>
    </location>
</feature>
<keyword evidence="1" id="KW-1133">Transmembrane helix</keyword>
<sequence>MFTGFKTRITLTCLGVITLCYLIINVFCIRLIFSNVVSNYNTLLQTHLSSLCTEIQTQIDLVEQTTLLAAQNPTVIEALSTEKFNPTINDYLNGLQASMPTIQGISIYSAHSNYCLYTTLSVSNAPPLEFLEQRYNLYTHETKPLSWIVRYQDLFPYYDDFRYERTKGVLTYISPIYSIPNQTLGYLIIDLGLPKLLQPLQVDSNLFLSDLYVAINLIDENISIPSSALGFSPLSFENEYIYIYSLTSNAQLEVHASLDHVYAQFNNLKKIIFIIFIGILVLFLLLSQVIIRQVVVPIQKLASKLNRFIDTL</sequence>
<dbReference type="Gene3D" id="6.10.340.10">
    <property type="match status" value="1"/>
</dbReference>
<protein>
    <submittedName>
        <fullName evidence="2">Uncharacterized protein</fullName>
    </submittedName>
</protein>
<dbReference type="CDD" id="cd18773">
    <property type="entry name" value="PDC1_HK_sensor"/>
    <property type="match status" value="1"/>
</dbReference>
<keyword evidence="3" id="KW-1185">Reference proteome</keyword>
<evidence type="ECO:0000313" key="2">
    <source>
        <dbReference type="EMBL" id="MDA3732665.1"/>
    </source>
</evidence>